<keyword evidence="2" id="KW-1185">Reference proteome</keyword>
<name>A0ACB7X4R1_9ERIC</name>
<evidence type="ECO:0000313" key="1">
    <source>
        <dbReference type="EMBL" id="KAH7835509.1"/>
    </source>
</evidence>
<accession>A0ACB7X4R1</accession>
<dbReference type="Proteomes" id="UP000828048">
    <property type="component" value="Chromosome 2"/>
</dbReference>
<gene>
    <name evidence="1" type="ORF">Vadar_026811</name>
</gene>
<sequence>MKKWCVGIVGASLFMLLFLLRYGVTKYPISETYVASSTSNTNNHLELINYRVPPVVWNPENGSRVVSANTTISTPFAQTNLSSEEKQTLQTNETNPLEWINSGAPRAVQNPENGSQVVSANTIISTPIAQRNLSNEEKQTLQNNATNLLEWINSGASRAVQNPENGSQVVSANTIISTPIAQRNLSNEEKQTLQNNATNLLEGINSGAPLAVRSPENGSQVVSANTIISTPVAQRNISNEEKKTLQTNATNPLDWINSGAPPEVQNPQNGSQVVSDNTIFPALFAKRNHSNEEKKTLQTNATNATNPLEWINFGAPPAVHNPKNGSQVVSAHIINSTLFAQRNLSNEEKQTLQTWNRLKHFIENAHVLPNAIEAIEDAGLAWNELMTSVEEERLAYGNESSRSKGKQKLCPPFLSKMNVTGPDNSGFELQVPCGLTQGSSITVIGIPSAPLGNFQIDLTEEQLPGGPDPPIILHYNVRLHGDMITEGPVIVQNTWTGAHDWGEEERCPSPDPPEEIKQVYGLEQCNNMVGKHFNGSRKFVSNGSKTRTYFPFKQGYLFVATLRVGTEGIQMTVDGNQITSFAFRESLEPWLVSDVRISGDIKLVSVVASGLPTSEDMDQIIDSKALMQPPLRSRKPLDLFVGVFSTANNFKKRMAVRRTWMQYAAVRSGAVAVRFFVGLHKNRMVNDELWNEAQTYRDIQMMPFVDYYSLITWKTLAICIFGTEVVSAKYVMKTDDDSFVRVDEVLASLKMVNVTRGLLYGLINSETQPHRNPYSKWYISEEEWPDDEYPTWANGPGYVVSHDIAKAVCRSHRKGRLKMFKLEDVAMGIWIADIQKRGLEVRYVMEERIVTEGCSDGYVIAHYQGPGEMLCLWQKLQELKHPICCHTE</sequence>
<comment type="caution">
    <text evidence="1">The sequence shown here is derived from an EMBL/GenBank/DDBJ whole genome shotgun (WGS) entry which is preliminary data.</text>
</comment>
<evidence type="ECO:0000313" key="2">
    <source>
        <dbReference type="Proteomes" id="UP000828048"/>
    </source>
</evidence>
<dbReference type="EMBL" id="CM037152">
    <property type="protein sequence ID" value="KAH7835509.1"/>
    <property type="molecule type" value="Genomic_DNA"/>
</dbReference>
<proteinExistence type="predicted"/>
<protein>
    <submittedName>
        <fullName evidence="1">Uncharacterized protein</fullName>
    </submittedName>
</protein>
<reference evidence="1 2" key="1">
    <citation type="journal article" date="2021" name="Hortic Res">
        <title>High-quality reference genome and annotation aids understanding of berry development for evergreen blueberry (Vaccinium darrowii).</title>
        <authorList>
            <person name="Yu J."/>
            <person name="Hulse-Kemp A.M."/>
            <person name="Babiker E."/>
            <person name="Staton M."/>
        </authorList>
    </citation>
    <scope>NUCLEOTIDE SEQUENCE [LARGE SCALE GENOMIC DNA]</scope>
    <source>
        <strain evidence="2">cv. NJ 8807/NJ 8810</strain>
        <tissue evidence="1">Young leaf</tissue>
    </source>
</reference>
<organism evidence="1 2">
    <name type="scientific">Vaccinium darrowii</name>
    <dbReference type="NCBI Taxonomy" id="229202"/>
    <lineage>
        <taxon>Eukaryota</taxon>
        <taxon>Viridiplantae</taxon>
        <taxon>Streptophyta</taxon>
        <taxon>Embryophyta</taxon>
        <taxon>Tracheophyta</taxon>
        <taxon>Spermatophyta</taxon>
        <taxon>Magnoliopsida</taxon>
        <taxon>eudicotyledons</taxon>
        <taxon>Gunneridae</taxon>
        <taxon>Pentapetalae</taxon>
        <taxon>asterids</taxon>
        <taxon>Ericales</taxon>
        <taxon>Ericaceae</taxon>
        <taxon>Vaccinioideae</taxon>
        <taxon>Vaccinieae</taxon>
        <taxon>Vaccinium</taxon>
    </lineage>
</organism>